<dbReference type="HOGENOM" id="CLU_3189765_0_0_9"/>
<dbReference type="EMBL" id="AWVA01000053">
    <property type="protein sequence ID" value="ERJ76573.1"/>
    <property type="molecule type" value="Genomic_DNA"/>
</dbReference>
<comment type="caution">
    <text evidence="1">The sequence shown here is derived from an EMBL/GenBank/DDBJ whole genome shotgun (WGS) entry which is preliminary data.</text>
</comment>
<organism evidence="1 2">
    <name type="scientific">Streptococcus sobrinus W1703</name>
    <dbReference type="NCBI Taxonomy" id="1227275"/>
    <lineage>
        <taxon>Bacteria</taxon>
        <taxon>Bacillati</taxon>
        <taxon>Bacillota</taxon>
        <taxon>Bacilli</taxon>
        <taxon>Lactobacillales</taxon>
        <taxon>Streptococcaceae</taxon>
        <taxon>Streptococcus</taxon>
    </lineage>
</organism>
<evidence type="ECO:0000313" key="2">
    <source>
        <dbReference type="Proteomes" id="UP000016617"/>
    </source>
</evidence>
<dbReference type="Proteomes" id="UP000016617">
    <property type="component" value="Unassembled WGS sequence"/>
</dbReference>
<reference evidence="1 2" key="1">
    <citation type="submission" date="2013-06" db="EMBL/GenBank/DDBJ databases">
        <authorList>
            <person name="Weinstock G."/>
            <person name="Sodergren E."/>
            <person name="Lobos E.A."/>
            <person name="Fulton L."/>
            <person name="Fulton R."/>
            <person name="Courtney L."/>
            <person name="Fronick C."/>
            <person name="O'Laughlin M."/>
            <person name="Godfrey J."/>
            <person name="Wilson R.M."/>
            <person name="Miner T."/>
            <person name="Farmer C."/>
            <person name="Delehaunty K."/>
            <person name="Cordes M."/>
            <person name="Minx P."/>
            <person name="Tomlinson C."/>
            <person name="Chen J."/>
            <person name="Wollam A."/>
            <person name="Pepin K.H."/>
            <person name="Bhonagiri V."/>
            <person name="Zhang X."/>
            <person name="Warren W."/>
            <person name="Mitreva M."/>
            <person name="Mardis E.R."/>
            <person name="Wilson R.K."/>
        </authorList>
    </citation>
    <scope>NUCLEOTIDE SEQUENCE [LARGE SCALE GENOMIC DNA]</scope>
    <source>
        <strain evidence="1 2">W1703</strain>
    </source>
</reference>
<dbReference type="AlphaFoldDB" id="U2KP28"/>
<proteinExistence type="predicted"/>
<name>U2KP28_9STRE</name>
<gene>
    <name evidence="1" type="ORF">HMPREF1557_00885</name>
</gene>
<dbReference type="PATRIC" id="fig|1227275.3.peg.783"/>
<accession>U2KP28</accession>
<evidence type="ECO:0000313" key="1">
    <source>
        <dbReference type="EMBL" id="ERJ76573.1"/>
    </source>
</evidence>
<sequence length="46" mass="5331">MKIRDPRLRIFLLATLQAVLVTWFMASRQAVCLPANNELKFCPNLQ</sequence>
<protein>
    <submittedName>
        <fullName evidence="1">Uncharacterized protein</fullName>
    </submittedName>
</protein>